<evidence type="ECO:0000256" key="1">
    <source>
        <dbReference type="SAM" id="Phobius"/>
    </source>
</evidence>
<feature type="transmembrane region" description="Helical" evidence="1">
    <location>
        <begin position="124"/>
        <end position="146"/>
    </location>
</feature>
<keyword evidence="1" id="KW-0812">Transmembrane</keyword>
<accession>A0A9N9EXZ8</accession>
<feature type="transmembrane region" description="Helical" evidence="1">
    <location>
        <begin position="263"/>
        <end position="282"/>
    </location>
</feature>
<dbReference type="AlphaFoldDB" id="A0A9N9EXZ8"/>
<evidence type="ECO:0000313" key="3">
    <source>
        <dbReference type="Proteomes" id="UP000789831"/>
    </source>
</evidence>
<protein>
    <submittedName>
        <fullName evidence="2">4809_t:CDS:1</fullName>
    </submittedName>
</protein>
<keyword evidence="1" id="KW-0472">Membrane</keyword>
<feature type="transmembrane region" description="Helical" evidence="1">
    <location>
        <begin position="166"/>
        <end position="188"/>
    </location>
</feature>
<proteinExistence type="predicted"/>
<comment type="caution">
    <text evidence="2">The sequence shown here is derived from an EMBL/GenBank/DDBJ whole genome shotgun (WGS) entry which is preliminary data.</text>
</comment>
<dbReference type="OrthoDB" id="2131431at2759"/>
<gene>
    <name evidence="2" type="ORF">AGERDE_LOCUS4115</name>
</gene>
<feature type="transmembrane region" description="Helical" evidence="1">
    <location>
        <begin position="46"/>
        <end position="72"/>
    </location>
</feature>
<organism evidence="2 3">
    <name type="scientific">Ambispora gerdemannii</name>
    <dbReference type="NCBI Taxonomy" id="144530"/>
    <lineage>
        <taxon>Eukaryota</taxon>
        <taxon>Fungi</taxon>
        <taxon>Fungi incertae sedis</taxon>
        <taxon>Mucoromycota</taxon>
        <taxon>Glomeromycotina</taxon>
        <taxon>Glomeromycetes</taxon>
        <taxon>Archaeosporales</taxon>
        <taxon>Ambisporaceae</taxon>
        <taxon>Ambispora</taxon>
    </lineage>
</organism>
<reference evidence="2" key="1">
    <citation type="submission" date="2021-06" db="EMBL/GenBank/DDBJ databases">
        <authorList>
            <person name="Kallberg Y."/>
            <person name="Tangrot J."/>
            <person name="Rosling A."/>
        </authorList>
    </citation>
    <scope>NUCLEOTIDE SEQUENCE</scope>
    <source>
        <strain evidence="2">MT106</strain>
    </source>
</reference>
<dbReference type="EMBL" id="CAJVPL010000447">
    <property type="protein sequence ID" value="CAG8498344.1"/>
    <property type="molecule type" value="Genomic_DNA"/>
</dbReference>
<feature type="transmembrane region" description="Helical" evidence="1">
    <location>
        <begin position="93"/>
        <end position="118"/>
    </location>
</feature>
<keyword evidence="1" id="KW-1133">Transmembrane helix</keyword>
<evidence type="ECO:0000313" key="2">
    <source>
        <dbReference type="EMBL" id="CAG8498344.1"/>
    </source>
</evidence>
<feature type="transmembrane region" description="Helical" evidence="1">
    <location>
        <begin position="294"/>
        <end position="316"/>
    </location>
</feature>
<feature type="transmembrane region" description="Helical" evidence="1">
    <location>
        <begin position="208"/>
        <end position="229"/>
    </location>
</feature>
<sequence>MATTTNLTLDNDNSAPPTVWVSDECDFPGIVNNKLQGCSVHPKARYVYIVALIYASIILLTSLALSYYRIVFQCRLLRFPLSRRRGILRFRPLEAFQICAVSFALITIIDAICLLANLYPNTSWALVGGHLPFIVGFSLATLYPIVYSSSSADESLSKESIIYNKYLIDTIGFIFLIGPVITILPIRWIKGEYLMERNLTAAKIMAKWNTAIWSTWTILFLTVLWSFWLKLHTILKVYLVRLRERVLYGDEYRLQKISDVSKHAIVLSLTLLVIIEAGLTVFRNLYRKEDKVRMFFMVFDVFEGLIGIQFGQIIMFRSVFRSVPPYFTELKI</sequence>
<dbReference type="Proteomes" id="UP000789831">
    <property type="component" value="Unassembled WGS sequence"/>
</dbReference>
<keyword evidence="3" id="KW-1185">Reference proteome</keyword>
<name>A0A9N9EXZ8_9GLOM</name>